<dbReference type="EMBL" id="CM035419">
    <property type="protein sequence ID" value="KAH7415513.1"/>
    <property type="molecule type" value="Genomic_DNA"/>
</dbReference>
<evidence type="ECO:0000313" key="1">
    <source>
        <dbReference type="EMBL" id="KAH7415513.1"/>
    </source>
</evidence>
<keyword evidence="2" id="KW-1185">Reference proteome</keyword>
<proteinExistence type="predicted"/>
<evidence type="ECO:0000313" key="2">
    <source>
        <dbReference type="Proteomes" id="UP000825935"/>
    </source>
</evidence>
<dbReference type="AlphaFoldDB" id="A0A8T2TCR3"/>
<gene>
    <name evidence="1" type="ORF">KP509_14G049400</name>
</gene>
<accession>A0A8T2TCR3</accession>
<sequence>MQFTLMSPILSKVELVCGNLEARVLTPDYHQRRLNLLFVQPIFEIFHGNLNPPLPHIFHSCYMFRPKNLLIPLFTFDHIESLYADPFKRSSIDALFFLYWMFFLYWI</sequence>
<protein>
    <submittedName>
        <fullName evidence="1">Uncharacterized protein</fullName>
    </submittedName>
</protein>
<comment type="caution">
    <text evidence="1">The sequence shown here is derived from an EMBL/GenBank/DDBJ whole genome shotgun (WGS) entry which is preliminary data.</text>
</comment>
<dbReference type="Proteomes" id="UP000825935">
    <property type="component" value="Chromosome 14"/>
</dbReference>
<name>A0A8T2TCR3_CERRI</name>
<reference evidence="1" key="1">
    <citation type="submission" date="2021-08" db="EMBL/GenBank/DDBJ databases">
        <title>WGS assembly of Ceratopteris richardii.</title>
        <authorList>
            <person name="Marchant D.B."/>
            <person name="Chen G."/>
            <person name="Jenkins J."/>
            <person name="Shu S."/>
            <person name="Leebens-Mack J."/>
            <person name="Grimwood J."/>
            <person name="Schmutz J."/>
            <person name="Soltis P."/>
            <person name="Soltis D."/>
            <person name="Chen Z.-H."/>
        </authorList>
    </citation>
    <scope>NUCLEOTIDE SEQUENCE</scope>
    <source>
        <strain evidence="1">Whitten #5841</strain>
        <tissue evidence="1">Leaf</tissue>
    </source>
</reference>
<organism evidence="1 2">
    <name type="scientific">Ceratopteris richardii</name>
    <name type="common">Triangle waterfern</name>
    <dbReference type="NCBI Taxonomy" id="49495"/>
    <lineage>
        <taxon>Eukaryota</taxon>
        <taxon>Viridiplantae</taxon>
        <taxon>Streptophyta</taxon>
        <taxon>Embryophyta</taxon>
        <taxon>Tracheophyta</taxon>
        <taxon>Polypodiopsida</taxon>
        <taxon>Polypodiidae</taxon>
        <taxon>Polypodiales</taxon>
        <taxon>Pteridineae</taxon>
        <taxon>Pteridaceae</taxon>
        <taxon>Parkerioideae</taxon>
        <taxon>Ceratopteris</taxon>
    </lineage>
</organism>